<evidence type="ECO:0000313" key="12">
    <source>
        <dbReference type="EMBL" id="CAE0260348.1"/>
    </source>
</evidence>
<dbReference type="Gene3D" id="3.40.800.20">
    <property type="entry name" value="Histone deacetylase domain"/>
    <property type="match status" value="1"/>
</dbReference>
<feature type="domain" description="Histone deacetylase" evidence="11">
    <location>
        <begin position="151"/>
        <end position="528"/>
    </location>
</feature>
<dbReference type="InterPro" id="IPR000286">
    <property type="entry name" value="HDACs"/>
</dbReference>
<feature type="region of interest" description="Disordered" evidence="10">
    <location>
        <begin position="1"/>
        <end position="93"/>
    </location>
</feature>
<accession>A0A7S3DKV1</accession>
<dbReference type="InterPro" id="IPR023801">
    <property type="entry name" value="His_deacetylse_dom"/>
</dbReference>
<dbReference type="PRINTS" id="PR01270">
    <property type="entry name" value="HDASUPER"/>
</dbReference>
<evidence type="ECO:0000256" key="5">
    <source>
        <dbReference type="ARBA" id="ARBA00022801"/>
    </source>
</evidence>
<keyword evidence="5" id="KW-0378">Hydrolase</keyword>
<comment type="subcellular location">
    <subcellularLocation>
        <location evidence="1">Nucleus</location>
    </subcellularLocation>
</comment>
<evidence type="ECO:0000256" key="10">
    <source>
        <dbReference type="SAM" id="MobiDB-lite"/>
    </source>
</evidence>
<dbReference type="GO" id="GO:0141221">
    <property type="term" value="F:histone deacetylase activity, hydrolytic mechanism"/>
    <property type="evidence" value="ECO:0007669"/>
    <property type="project" value="UniProtKB-EC"/>
</dbReference>
<dbReference type="PANTHER" id="PTHR10625:SF5">
    <property type="entry name" value="HISTONE DEACETYLASE"/>
    <property type="match status" value="1"/>
</dbReference>
<dbReference type="SUPFAM" id="SSF52768">
    <property type="entry name" value="Arginase/deacetylase"/>
    <property type="match status" value="1"/>
</dbReference>
<protein>
    <recommendedName>
        <fullName evidence="3">histone deacetylase</fullName>
        <ecNumber evidence="3">3.5.1.98</ecNumber>
    </recommendedName>
</protein>
<dbReference type="GO" id="GO:0000118">
    <property type="term" value="C:histone deacetylase complex"/>
    <property type="evidence" value="ECO:0007669"/>
    <property type="project" value="TreeGrafter"/>
</dbReference>
<evidence type="ECO:0000256" key="2">
    <source>
        <dbReference type="ARBA" id="ARBA00007738"/>
    </source>
</evidence>
<evidence type="ECO:0000256" key="8">
    <source>
        <dbReference type="ARBA" id="ARBA00023163"/>
    </source>
</evidence>
<dbReference type="Pfam" id="PF00850">
    <property type="entry name" value="Hist_deacetyl"/>
    <property type="match status" value="1"/>
</dbReference>
<dbReference type="CDD" id="cd09992">
    <property type="entry name" value="HDAC_classII"/>
    <property type="match status" value="1"/>
</dbReference>
<dbReference type="GO" id="GO:0040029">
    <property type="term" value="P:epigenetic regulation of gene expression"/>
    <property type="evidence" value="ECO:0007669"/>
    <property type="project" value="TreeGrafter"/>
</dbReference>
<keyword evidence="6" id="KW-0156">Chromatin regulator</keyword>
<keyword evidence="9" id="KW-0539">Nucleus</keyword>
<evidence type="ECO:0000256" key="7">
    <source>
        <dbReference type="ARBA" id="ARBA00023015"/>
    </source>
</evidence>
<dbReference type="EMBL" id="HBIB01034859">
    <property type="protein sequence ID" value="CAE0260348.1"/>
    <property type="molecule type" value="Transcribed_RNA"/>
</dbReference>
<evidence type="ECO:0000256" key="1">
    <source>
        <dbReference type="ARBA" id="ARBA00004123"/>
    </source>
</evidence>
<feature type="compositionally biased region" description="Basic and acidic residues" evidence="10">
    <location>
        <begin position="33"/>
        <end position="53"/>
    </location>
</feature>
<evidence type="ECO:0000259" key="11">
    <source>
        <dbReference type="Pfam" id="PF00850"/>
    </source>
</evidence>
<dbReference type="AlphaFoldDB" id="A0A7S3DKV1"/>
<keyword evidence="7" id="KW-0805">Transcription regulation</keyword>
<feature type="region of interest" description="Disordered" evidence="10">
    <location>
        <begin position="220"/>
        <end position="245"/>
    </location>
</feature>
<organism evidence="12">
    <name type="scientific">Palpitomonas bilix</name>
    <dbReference type="NCBI Taxonomy" id="652834"/>
    <lineage>
        <taxon>Eukaryota</taxon>
        <taxon>Eukaryota incertae sedis</taxon>
    </lineage>
</organism>
<comment type="similarity">
    <text evidence="2">Belongs to the histone deacetylase family. HD type 2 subfamily.</text>
</comment>
<dbReference type="PANTHER" id="PTHR10625">
    <property type="entry name" value="HISTONE DEACETYLASE HDAC1-RELATED"/>
    <property type="match status" value="1"/>
</dbReference>
<sequence>MSEENPSRPKLKMYYKGVRLNPTPTKPAPPHIGDGEERGEEEREEGKVERELSAEMMRTMSLEAEGEERRAHECDESVVDGVETSGGQLREGGEVGDVEDAATMIKKMSVEDEVESSSGSATEASTTPLPPVCVCYAYNDYMLKHATGPYEGPERIQKMAKEVVKRKLDKRCDEILKGREATNSDLQCVHTAEYIAGVDAISNTVEEGLKLKKRVVRKKMPKAAEGEGEPSLSAADSMKAAKEENEQAVKDALRAAAVDAVAVMDAAVNEKTARAARMAAGTCMEVVEWCASQHRQIGGGGDASKTRAAGLALIRPPGHHARTNAFAGFCFFGNAAIAAVHARRRCGYQRVLILDWDIHHGDGTQDLLEHLRREDEEVGRRGGEQLGESIRMISIHRHGDTAQGYAFYPGTGGSFEVGNGMEKQVINIPLVPRIVNGDNEAFGDAEYTYIFHHFVLPFLSAFSPDLILISAGFDAAKGDPLGGFEVTPDGYAALTRILLDHSSADMVVMSEGGYDPEACANSFAAVMTEITRRNEDEPLPESFSFITPDSMCKTYEAVVKASMVVGFPPPPLPTPFIRTDNGTFLDPDLSGIAEKARQEYEQRNSGSAM</sequence>
<evidence type="ECO:0000256" key="6">
    <source>
        <dbReference type="ARBA" id="ARBA00022853"/>
    </source>
</evidence>
<keyword evidence="8" id="KW-0804">Transcription</keyword>
<dbReference type="EC" id="3.5.1.98" evidence="3"/>
<keyword evidence="4" id="KW-0678">Repressor</keyword>
<evidence type="ECO:0000256" key="9">
    <source>
        <dbReference type="ARBA" id="ARBA00023242"/>
    </source>
</evidence>
<evidence type="ECO:0000256" key="4">
    <source>
        <dbReference type="ARBA" id="ARBA00022491"/>
    </source>
</evidence>
<reference evidence="12" key="1">
    <citation type="submission" date="2021-01" db="EMBL/GenBank/DDBJ databases">
        <authorList>
            <person name="Corre E."/>
            <person name="Pelletier E."/>
            <person name="Niang G."/>
            <person name="Scheremetjew M."/>
            <person name="Finn R."/>
            <person name="Kale V."/>
            <person name="Holt S."/>
            <person name="Cochrane G."/>
            <person name="Meng A."/>
            <person name="Brown T."/>
            <person name="Cohen L."/>
        </authorList>
    </citation>
    <scope>NUCLEOTIDE SEQUENCE</scope>
    <source>
        <strain evidence="12">NIES-2562</strain>
    </source>
</reference>
<dbReference type="InterPro" id="IPR037138">
    <property type="entry name" value="His_deacetylse_dom_sf"/>
</dbReference>
<dbReference type="InterPro" id="IPR023696">
    <property type="entry name" value="Ureohydrolase_dom_sf"/>
</dbReference>
<name>A0A7S3DKV1_9EUKA</name>
<gene>
    <name evidence="12" type="ORF">PBIL07802_LOCUS22627</name>
</gene>
<proteinExistence type="inferred from homology"/>
<evidence type="ECO:0000256" key="3">
    <source>
        <dbReference type="ARBA" id="ARBA00012111"/>
    </source>
</evidence>